<keyword evidence="2" id="KW-0325">Glycoprotein</keyword>
<proteinExistence type="predicted"/>
<keyword evidence="7" id="KW-1185">Reference proteome</keyword>
<dbReference type="InterPro" id="IPR015621">
    <property type="entry name" value="IL-1_rcpt_fam"/>
</dbReference>
<protein>
    <recommendedName>
        <fullName evidence="5">Ig-like domain-containing protein</fullName>
    </recommendedName>
</protein>
<dbReference type="OrthoDB" id="9904367at2759"/>
<dbReference type="Proteomes" id="UP000829720">
    <property type="component" value="Unassembled WGS sequence"/>
</dbReference>
<dbReference type="PROSITE" id="PS50835">
    <property type="entry name" value="IG_LIKE"/>
    <property type="match status" value="1"/>
</dbReference>
<organism evidence="6 7">
    <name type="scientific">Albula goreensis</name>
    <dbReference type="NCBI Taxonomy" id="1534307"/>
    <lineage>
        <taxon>Eukaryota</taxon>
        <taxon>Metazoa</taxon>
        <taxon>Chordata</taxon>
        <taxon>Craniata</taxon>
        <taxon>Vertebrata</taxon>
        <taxon>Euteleostomi</taxon>
        <taxon>Actinopterygii</taxon>
        <taxon>Neopterygii</taxon>
        <taxon>Teleostei</taxon>
        <taxon>Albuliformes</taxon>
        <taxon>Albulidae</taxon>
        <taxon>Albula</taxon>
    </lineage>
</organism>
<feature type="transmembrane region" description="Helical" evidence="4">
    <location>
        <begin position="12"/>
        <end position="29"/>
    </location>
</feature>
<evidence type="ECO:0000313" key="6">
    <source>
        <dbReference type="EMBL" id="KAI1903449.1"/>
    </source>
</evidence>
<comment type="caution">
    <text evidence="6">The sequence shown here is derived from an EMBL/GenBank/DDBJ whole genome shotgun (WGS) entry which is preliminary data.</text>
</comment>
<evidence type="ECO:0000256" key="2">
    <source>
        <dbReference type="ARBA" id="ARBA00023180"/>
    </source>
</evidence>
<keyword evidence="4" id="KW-0812">Transmembrane</keyword>
<keyword evidence="1" id="KW-1015">Disulfide bond</keyword>
<dbReference type="InterPro" id="IPR007110">
    <property type="entry name" value="Ig-like_dom"/>
</dbReference>
<feature type="domain" description="Ig-like" evidence="5">
    <location>
        <begin position="39"/>
        <end position="141"/>
    </location>
</feature>
<dbReference type="AlphaFoldDB" id="A0A8T3E1T9"/>
<sequence>MKQAQTCAGSQPLCKILAVALVGLLYYITAEASLVVEPPKIVESPECRLRRQHIVCSCKAEPGFPDDFTLIYWLVNRTFIETAYPLGRVKEENEVNTVKDGKVLIQRDLTFRKLIKEDYKANYTCIVTSPAGMAKKTLKLKLKKAKRSSVKKRELTQHK</sequence>
<name>A0A8T3E1T9_9TELE</name>
<keyword evidence="4" id="KW-1133">Transmembrane helix</keyword>
<dbReference type="SUPFAM" id="SSF48726">
    <property type="entry name" value="Immunoglobulin"/>
    <property type="match status" value="1"/>
</dbReference>
<dbReference type="PANTHER" id="PTHR11890:SF44">
    <property type="entry name" value="X-LINKED INTERLEUKIN-1 RECEPTOR ACCESSORY PROTEIN-LIKE 2"/>
    <property type="match status" value="1"/>
</dbReference>
<dbReference type="Gene3D" id="2.60.40.10">
    <property type="entry name" value="Immunoglobulins"/>
    <property type="match status" value="1"/>
</dbReference>
<evidence type="ECO:0000256" key="4">
    <source>
        <dbReference type="SAM" id="Phobius"/>
    </source>
</evidence>
<dbReference type="InterPro" id="IPR013783">
    <property type="entry name" value="Ig-like_fold"/>
</dbReference>
<evidence type="ECO:0000259" key="5">
    <source>
        <dbReference type="PROSITE" id="PS50835"/>
    </source>
</evidence>
<dbReference type="PANTHER" id="PTHR11890">
    <property type="entry name" value="INTERLEUKIN-1 RECEPTOR FAMILY MEMBER"/>
    <property type="match status" value="1"/>
</dbReference>
<evidence type="ECO:0000313" key="7">
    <source>
        <dbReference type="Proteomes" id="UP000829720"/>
    </source>
</evidence>
<dbReference type="EMBL" id="JAERUA010000002">
    <property type="protein sequence ID" value="KAI1903449.1"/>
    <property type="molecule type" value="Genomic_DNA"/>
</dbReference>
<evidence type="ECO:0000256" key="1">
    <source>
        <dbReference type="ARBA" id="ARBA00023157"/>
    </source>
</evidence>
<keyword evidence="4" id="KW-0472">Membrane</keyword>
<evidence type="ECO:0000256" key="3">
    <source>
        <dbReference type="ARBA" id="ARBA00023319"/>
    </source>
</evidence>
<reference evidence="6" key="1">
    <citation type="submission" date="2021-01" db="EMBL/GenBank/DDBJ databases">
        <authorList>
            <person name="Zahm M."/>
            <person name="Roques C."/>
            <person name="Cabau C."/>
            <person name="Klopp C."/>
            <person name="Donnadieu C."/>
            <person name="Jouanno E."/>
            <person name="Lampietro C."/>
            <person name="Louis A."/>
            <person name="Herpin A."/>
            <person name="Echchiki A."/>
            <person name="Berthelot C."/>
            <person name="Parey E."/>
            <person name="Roest-Crollius H."/>
            <person name="Braasch I."/>
            <person name="Postlethwait J."/>
            <person name="Bobe J."/>
            <person name="Montfort J."/>
            <person name="Bouchez O."/>
            <person name="Begum T."/>
            <person name="Mejri S."/>
            <person name="Adams A."/>
            <person name="Chen W.-J."/>
            <person name="Guiguen Y."/>
        </authorList>
    </citation>
    <scope>NUCLEOTIDE SEQUENCE</scope>
    <source>
        <tissue evidence="6">Blood</tissue>
    </source>
</reference>
<gene>
    <name evidence="6" type="ORF">AGOR_G00027310</name>
</gene>
<dbReference type="InterPro" id="IPR036179">
    <property type="entry name" value="Ig-like_dom_sf"/>
</dbReference>
<keyword evidence="3" id="KW-0393">Immunoglobulin domain</keyword>
<accession>A0A8T3E1T9</accession>